<name>A0A835WAL0_CHLIN</name>
<feature type="region of interest" description="Disordered" evidence="2">
    <location>
        <begin position="1"/>
        <end position="44"/>
    </location>
</feature>
<dbReference type="GO" id="GO:0004197">
    <property type="term" value="F:cysteine-type endopeptidase activity"/>
    <property type="evidence" value="ECO:0007669"/>
    <property type="project" value="InterPro"/>
</dbReference>
<dbReference type="OrthoDB" id="3223806at2759"/>
<dbReference type="GO" id="GO:0005737">
    <property type="term" value="C:cytoplasm"/>
    <property type="evidence" value="ECO:0007669"/>
    <property type="project" value="TreeGrafter"/>
</dbReference>
<gene>
    <name evidence="4" type="ORF">HXX76_002192</name>
</gene>
<dbReference type="PANTHER" id="PTHR48104:SF30">
    <property type="entry name" value="METACASPASE-1"/>
    <property type="match status" value="1"/>
</dbReference>
<proteinExistence type="inferred from homology"/>
<protein>
    <recommendedName>
        <fullName evidence="3">Peptidase C14 caspase domain-containing protein</fullName>
    </recommendedName>
</protein>
<dbReference type="Proteomes" id="UP000650467">
    <property type="component" value="Unassembled WGS sequence"/>
</dbReference>
<comment type="caution">
    <text evidence="4">The sequence shown here is derived from an EMBL/GenBank/DDBJ whole genome shotgun (WGS) entry which is preliminary data.</text>
</comment>
<dbReference type="Pfam" id="PF00656">
    <property type="entry name" value="Peptidase_C14"/>
    <property type="match status" value="1"/>
</dbReference>
<dbReference type="InterPro" id="IPR011600">
    <property type="entry name" value="Pept_C14_caspase"/>
</dbReference>
<feature type="compositionally biased region" description="Low complexity" evidence="2">
    <location>
        <begin position="10"/>
        <end position="37"/>
    </location>
</feature>
<dbReference type="InterPro" id="IPR050452">
    <property type="entry name" value="Metacaspase"/>
</dbReference>
<reference evidence="4" key="1">
    <citation type="journal article" date="2020" name="bioRxiv">
        <title>Comparative genomics of Chlamydomonas.</title>
        <authorList>
            <person name="Craig R.J."/>
            <person name="Hasan A.R."/>
            <person name="Ness R.W."/>
            <person name="Keightley P.D."/>
        </authorList>
    </citation>
    <scope>NUCLEOTIDE SEQUENCE</scope>
    <source>
        <strain evidence="4">SAG 7.73</strain>
    </source>
</reference>
<comment type="similarity">
    <text evidence="1">Belongs to the peptidase C14B family.</text>
</comment>
<accession>A0A835WAL0</accession>
<organism evidence="4 5">
    <name type="scientific">Chlamydomonas incerta</name>
    <dbReference type="NCBI Taxonomy" id="51695"/>
    <lineage>
        <taxon>Eukaryota</taxon>
        <taxon>Viridiplantae</taxon>
        <taxon>Chlorophyta</taxon>
        <taxon>core chlorophytes</taxon>
        <taxon>Chlorophyceae</taxon>
        <taxon>CS clade</taxon>
        <taxon>Chlamydomonadales</taxon>
        <taxon>Chlamydomonadaceae</taxon>
        <taxon>Chlamydomonas</taxon>
    </lineage>
</organism>
<dbReference type="PANTHER" id="PTHR48104">
    <property type="entry name" value="METACASPASE-4"/>
    <property type="match status" value="1"/>
</dbReference>
<sequence length="326" mass="34723">MTKGLEDLTVPDNAGADPAAAPAEPAAVSAEPAVAEPKPSPAPARAPVKRALLIGCNYVGSRVQLAGCKNDTLAMAEVVAGFWQGAGETHWLLDPPNAEADPRPTKANILAELAWLTGDLVAGDQLFLYYSGHGKQVADTSGDEADGKDEALVPLDYVTAGVLTDDELGTALLAKVPAGARLTIIIDACHSGTVLDLPHRYYCNSITKDGKKPRKPYNFADWTSDTRESTEAALVAHYAQSGSIVFISSSQDEQTSASTIMAVDNKYAYRGAFTTSLITSLKENNFNIKNKYLLKEANCRLWIIGMAQRALLSSTTPALLDEPFVI</sequence>
<evidence type="ECO:0000313" key="4">
    <source>
        <dbReference type="EMBL" id="KAG2443849.1"/>
    </source>
</evidence>
<feature type="domain" description="Peptidase C14 caspase" evidence="3">
    <location>
        <begin position="49"/>
        <end position="301"/>
    </location>
</feature>
<dbReference type="AlphaFoldDB" id="A0A835WAL0"/>
<dbReference type="EMBL" id="JAEHOC010000003">
    <property type="protein sequence ID" value="KAG2443849.1"/>
    <property type="molecule type" value="Genomic_DNA"/>
</dbReference>
<keyword evidence="5" id="KW-1185">Reference proteome</keyword>
<evidence type="ECO:0000313" key="5">
    <source>
        <dbReference type="Proteomes" id="UP000650467"/>
    </source>
</evidence>
<dbReference type="GO" id="GO:0006508">
    <property type="term" value="P:proteolysis"/>
    <property type="evidence" value="ECO:0007669"/>
    <property type="project" value="InterPro"/>
</dbReference>
<evidence type="ECO:0000256" key="1">
    <source>
        <dbReference type="ARBA" id="ARBA00009005"/>
    </source>
</evidence>
<dbReference type="Gene3D" id="3.40.50.12660">
    <property type="match status" value="1"/>
</dbReference>
<evidence type="ECO:0000256" key="2">
    <source>
        <dbReference type="SAM" id="MobiDB-lite"/>
    </source>
</evidence>
<evidence type="ECO:0000259" key="3">
    <source>
        <dbReference type="Pfam" id="PF00656"/>
    </source>
</evidence>